<keyword evidence="14" id="KW-0479">Metal-binding</keyword>
<dbReference type="GO" id="GO:0009002">
    <property type="term" value="F:serine-type D-Ala-D-Ala carboxypeptidase activity"/>
    <property type="evidence" value="ECO:0007669"/>
    <property type="project" value="UniProtKB-UniRule"/>
</dbReference>
<keyword evidence="5 14" id="KW-0121">Carboxypeptidase</keyword>
<protein>
    <recommendedName>
        <fullName evidence="14">Peptidoglycan D,D-transpeptidase MrdA</fullName>
        <ecNumber evidence="14">3.4.16.4</ecNumber>
    </recommendedName>
    <alternativeName>
        <fullName evidence="14">Penicillin-binding protein 2</fullName>
        <shortName evidence="14">PBP-2</shortName>
    </alternativeName>
</protein>
<dbReference type="Pfam" id="PF03717">
    <property type="entry name" value="PBP_dimer"/>
    <property type="match status" value="1"/>
</dbReference>
<dbReference type="EC" id="3.4.16.4" evidence="14"/>
<name>A0A418YJV4_9GAMM</name>
<dbReference type="Pfam" id="PF00905">
    <property type="entry name" value="Transpeptidase"/>
    <property type="match status" value="1"/>
</dbReference>
<dbReference type="Gene3D" id="3.30.1390.30">
    <property type="entry name" value="Penicillin-binding protein 2a, domain 3"/>
    <property type="match status" value="1"/>
</dbReference>
<dbReference type="UniPathway" id="UPA00219"/>
<evidence type="ECO:0000313" key="17">
    <source>
        <dbReference type="EMBL" id="RJG51235.1"/>
    </source>
</evidence>
<dbReference type="GO" id="GO:0006508">
    <property type="term" value="P:proteolysis"/>
    <property type="evidence" value="ECO:0007669"/>
    <property type="project" value="UniProtKB-KW"/>
</dbReference>
<dbReference type="HAMAP" id="MF_02081">
    <property type="entry name" value="MrdA_transpept"/>
    <property type="match status" value="1"/>
</dbReference>
<dbReference type="GO" id="GO:0005886">
    <property type="term" value="C:plasma membrane"/>
    <property type="evidence" value="ECO:0007669"/>
    <property type="project" value="UniProtKB-SubCell"/>
</dbReference>
<proteinExistence type="inferred from homology"/>
<dbReference type="EMBL" id="QZCH01000001">
    <property type="protein sequence ID" value="RJG51235.1"/>
    <property type="molecule type" value="Genomic_DNA"/>
</dbReference>
<dbReference type="PANTHER" id="PTHR30627:SF2">
    <property type="entry name" value="PEPTIDOGLYCAN D,D-TRANSPEPTIDASE MRDA"/>
    <property type="match status" value="1"/>
</dbReference>
<dbReference type="AlphaFoldDB" id="A0A418YJV4"/>
<dbReference type="GO" id="GO:0008270">
    <property type="term" value="F:zinc ion binding"/>
    <property type="evidence" value="ECO:0007669"/>
    <property type="project" value="UniProtKB-UniRule"/>
</dbReference>
<gene>
    <name evidence="14 17" type="primary">mrdA</name>
    <name evidence="17" type="ORF">D1Z90_00420</name>
</gene>
<evidence type="ECO:0000256" key="4">
    <source>
        <dbReference type="ARBA" id="ARBA00022519"/>
    </source>
</evidence>
<dbReference type="InterPro" id="IPR012338">
    <property type="entry name" value="Beta-lactam/transpept-like"/>
</dbReference>
<dbReference type="InterPro" id="IPR005311">
    <property type="entry name" value="PBP_dimer"/>
</dbReference>
<dbReference type="NCBIfam" id="TIGR03423">
    <property type="entry name" value="pbp2_mrdA"/>
    <property type="match status" value="1"/>
</dbReference>
<keyword evidence="11 14" id="KW-1133">Transmembrane helix</keyword>
<evidence type="ECO:0000256" key="11">
    <source>
        <dbReference type="ARBA" id="ARBA00022989"/>
    </source>
</evidence>
<keyword evidence="6 14" id="KW-0645">Protease</keyword>
<dbReference type="Gene3D" id="3.90.1310.10">
    <property type="entry name" value="Penicillin-binding protein 2a (Domain 2)"/>
    <property type="match status" value="1"/>
</dbReference>
<reference evidence="17 18" key="2">
    <citation type="submission" date="2019-01" db="EMBL/GenBank/DDBJ databases">
        <title>Motilimonas pumilus sp. nov., isolated from the gut of sea cucumber (Apostichopus japonicus).</title>
        <authorList>
            <person name="Wang F.-Q."/>
            <person name="Ren L.-H."/>
            <person name="Lin Y.-W."/>
            <person name="Sun G.-H."/>
            <person name="Du Z.-J."/>
            <person name="Zhao J.-X."/>
            <person name="Liu X.-J."/>
            <person name="Liu L.-J."/>
        </authorList>
    </citation>
    <scope>NUCLEOTIDE SEQUENCE [LARGE SCALE GENOMIC DNA]</scope>
    <source>
        <strain evidence="17 18">PLHSC7-2</strain>
    </source>
</reference>
<keyword evidence="3 14" id="KW-1003">Cell membrane</keyword>
<dbReference type="InterPro" id="IPR036138">
    <property type="entry name" value="PBP_dimer_sf"/>
</dbReference>
<evidence type="ECO:0000256" key="14">
    <source>
        <dbReference type="HAMAP-Rule" id="MF_02081"/>
    </source>
</evidence>
<comment type="function">
    <text evidence="14">Catalyzes cross-linking of the peptidoglycan cell wall.</text>
</comment>
<keyword evidence="10 14" id="KW-0573">Peptidoglycan synthesis</keyword>
<feature type="binding site" evidence="14">
    <location>
        <position position="355"/>
    </location>
    <ligand>
        <name>Zn(2+)</name>
        <dbReference type="ChEBI" id="CHEBI:29105"/>
    </ligand>
</feature>
<keyword evidence="18" id="KW-1185">Reference proteome</keyword>
<keyword evidence="13 14" id="KW-0961">Cell wall biogenesis/degradation</keyword>
<dbReference type="Gene3D" id="3.40.710.10">
    <property type="entry name" value="DD-peptidase/beta-lactamase superfamily"/>
    <property type="match status" value="1"/>
</dbReference>
<keyword evidence="14" id="KW-0862">Zinc</keyword>
<dbReference type="Proteomes" id="UP000283255">
    <property type="component" value="Unassembled WGS sequence"/>
</dbReference>
<feature type="domain" description="Penicillin-binding protein dimerisation" evidence="16">
    <location>
        <begin position="65"/>
        <end position="240"/>
    </location>
</feature>
<dbReference type="GO" id="GO:0009252">
    <property type="term" value="P:peptidoglycan biosynthetic process"/>
    <property type="evidence" value="ECO:0007669"/>
    <property type="project" value="UniProtKB-UniRule"/>
</dbReference>
<evidence type="ECO:0000256" key="10">
    <source>
        <dbReference type="ARBA" id="ARBA00022984"/>
    </source>
</evidence>
<evidence type="ECO:0000256" key="13">
    <source>
        <dbReference type="ARBA" id="ARBA00023316"/>
    </source>
</evidence>
<evidence type="ECO:0000256" key="8">
    <source>
        <dbReference type="ARBA" id="ARBA00022801"/>
    </source>
</evidence>
<dbReference type="PANTHER" id="PTHR30627">
    <property type="entry name" value="PEPTIDOGLYCAN D,D-TRANSPEPTIDASE"/>
    <property type="match status" value="1"/>
</dbReference>
<dbReference type="OrthoDB" id="9766847at2"/>
<evidence type="ECO:0000256" key="2">
    <source>
        <dbReference type="ARBA" id="ARBA00004236"/>
    </source>
</evidence>
<dbReference type="InterPro" id="IPR001460">
    <property type="entry name" value="PCN-bd_Tpept"/>
</dbReference>
<keyword evidence="7 14" id="KW-0812">Transmembrane</keyword>
<keyword evidence="12 14" id="KW-0472">Membrane</keyword>
<dbReference type="GO" id="GO:0071972">
    <property type="term" value="F:peptidoglycan L,D-transpeptidase activity"/>
    <property type="evidence" value="ECO:0007669"/>
    <property type="project" value="TreeGrafter"/>
</dbReference>
<feature type="binding site" evidence="14">
    <location>
        <position position="389"/>
    </location>
    <ligand>
        <name>Zn(2+)</name>
        <dbReference type="ChEBI" id="CHEBI:29105"/>
    </ligand>
</feature>
<dbReference type="GO" id="GO:0071555">
    <property type="term" value="P:cell wall organization"/>
    <property type="evidence" value="ECO:0007669"/>
    <property type="project" value="UniProtKB-KW"/>
</dbReference>
<evidence type="ECO:0000256" key="12">
    <source>
        <dbReference type="ARBA" id="ARBA00023136"/>
    </source>
</evidence>
<evidence type="ECO:0000313" key="18">
    <source>
        <dbReference type="Proteomes" id="UP000283255"/>
    </source>
</evidence>
<dbReference type="InterPro" id="IPR017790">
    <property type="entry name" value="Penicillin-binding_protein_2"/>
</dbReference>
<reference evidence="17 18" key="1">
    <citation type="submission" date="2018-09" db="EMBL/GenBank/DDBJ databases">
        <authorList>
            <person name="Wang F."/>
        </authorList>
    </citation>
    <scope>NUCLEOTIDE SEQUENCE [LARGE SCALE GENOMIC DNA]</scope>
    <source>
        <strain evidence="17 18">PLHSC7-2</strain>
    </source>
</reference>
<comment type="cofactor">
    <cofactor evidence="14">
        <name>Zn(2+)</name>
        <dbReference type="ChEBI" id="CHEBI:29105"/>
    </cofactor>
    <text evidence="14">Binds one Zn(2+) ion per subunit.</text>
</comment>
<keyword evidence="4 14" id="KW-0997">Cell inner membrane</keyword>
<comment type="pathway">
    <text evidence="14">Cell wall biogenesis; peptidoglycan biosynthesis.</text>
</comment>
<dbReference type="SUPFAM" id="SSF56519">
    <property type="entry name" value="Penicillin binding protein dimerisation domain"/>
    <property type="match status" value="1"/>
</dbReference>
<evidence type="ECO:0000256" key="1">
    <source>
        <dbReference type="ARBA" id="ARBA00004167"/>
    </source>
</evidence>
<evidence type="ECO:0000256" key="9">
    <source>
        <dbReference type="ARBA" id="ARBA00022960"/>
    </source>
</evidence>
<sequence>MAKPSIAMRDHSAESRLFARRVVVSLFIVVSLLAVLLYNLHYLQVESFQIYKTRSNDNRINVLPVAPNRGLIYDRNGVLLAENRPVFSLELATEKIDNLDDTVIELANLLSLDQNRIDNFYKQKKRQRRFKPVALVPRLTQEQAALFSVNQHKYQGVTIEARLKRFYPFGDTLTHTLGYVAKINSRDVERLAKQDKTAEYAATHDIGKQGIERFYEDMLHGKPGYQEVEVNNRGKIIRTLKFVPPEPGKDIYLNLDIRLQIKAQKLLDGRRGSVVMLDAKDGGVLAMISSPSYDPNLFVHGISSKEYNKLLQSKSRPLINRATQGRYPPASTIKPQMALLGLNEGAITPQKKIWDPGWWQIPNTSKRFRDWKRWGHGWVDVYHAIEQSCDTYFYEMAYQVGIDKISDFMSKFGFGDYSGIDISEETAAIMPSRGWKRARFNQPWYQGDTISIGIGQGYWTSTPVQLAQATAILARRGDIIVPRLLKSIRSDSGFLDVPPDRKAPIKLKNEADWQVALDGMYGVINKQTGTARKAFKDTRYVAAGKSGTAQVINMKEDEEYDPEKIAEHHRDNAMFVAYAPFEKPEVITSIVVENAGGGSSHAAPVARAMFDKYFDDKFLLHDAAAPLQLSQEQLDIMPPHPDSAEE</sequence>
<comment type="subcellular location">
    <subcellularLocation>
        <location evidence="14">Cell inner membrane</location>
        <topology evidence="14">Single-pass membrane protein</topology>
    </subcellularLocation>
    <subcellularLocation>
        <location evidence="2">Cell membrane</location>
    </subcellularLocation>
    <subcellularLocation>
        <location evidence="1">Membrane</location>
        <topology evidence="1">Single-pass membrane protein</topology>
    </subcellularLocation>
</comment>
<comment type="similarity">
    <text evidence="14">Belongs to the transpeptidase family. MrdA subfamily.</text>
</comment>
<evidence type="ECO:0000259" key="16">
    <source>
        <dbReference type="Pfam" id="PF03717"/>
    </source>
</evidence>
<comment type="caution">
    <text evidence="17">The sequence shown here is derived from an EMBL/GenBank/DDBJ whole genome shotgun (WGS) entry which is preliminary data.</text>
</comment>
<feature type="active site" description="Acyl-ester intermediate" evidence="14">
    <location>
        <position position="331"/>
    </location>
</feature>
<evidence type="ECO:0000256" key="5">
    <source>
        <dbReference type="ARBA" id="ARBA00022645"/>
    </source>
</evidence>
<dbReference type="InterPro" id="IPR050515">
    <property type="entry name" value="Beta-lactam/transpept"/>
</dbReference>
<keyword evidence="8 14" id="KW-0378">Hydrolase</keyword>
<feature type="domain" description="Penicillin-binding protein transpeptidase" evidence="15">
    <location>
        <begin position="272"/>
        <end position="610"/>
    </location>
</feature>
<dbReference type="GO" id="GO:0008658">
    <property type="term" value="F:penicillin binding"/>
    <property type="evidence" value="ECO:0007669"/>
    <property type="project" value="UniProtKB-UniRule"/>
</dbReference>
<feature type="binding site" evidence="14">
    <location>
        <position position="370"/>
    </location>
    <ligand>
        <name>Zn(2+)</name>
        <dbReference type="ChEBI" id="CHEBI:29105"/>
    </ligand>
</feature>
<evidence type="ECO:0000259" key="15">
    <source>
        <dbReference type="Pfam" id="PF00905"/>
    </source>
</evidence>
<keyword evidence="9 14" id="KW-0133">Cell shape</keyword>
<accession>A0A418YJV4</accession>
<feature type="transmembrane region" description="Helical" evidence="14">
    <location>
        <begin position="21"/>
        <end position="40"/>
    </location>
</feature>
<dbReference type="GO" id="GO:0008360">
    <property type="term" value="P:regulation of cell shape"/>
    <property type="evidence" value="ECO:0007669"/>
    <property type="project" value="UniProtKB-KW"/>
</dbReference>
<dbReference type="RefSeq" id="WP_119908783.1">
    <property type="nucleotide sequence ID" value="NZ_QZCH01000001.1"/>
</dbReference>
<comment type="catalytic activity">
    <reaction evidence="14">
        <text>Preferential cleavage: (Ac)2-L-Lys-D-Ala-|-D-Ala. Also transpeptidation of peptidyl-alanyl moieties that are N-acyl substituents of D-alanine.</text>
        <dbReference type="EC" id="3.4.16.4"/>
    </reaction>
</comment>
<feature type="binding site" evidence="14">
    <location>
        <position position="376"/>
    </location>
    <ligand>
        <name>Zn(2+)</name>
        <dbReference type="ChEBI" id="CHEBI:29105"/>
    </ligand>
</feature>
<evidence type="ECO:0000256" key="7">
    <source>
        <dbReference type="ARBA" id="ARBA00022692"/>
    </source>
</evidence>
<evidence type="ECO:0000256" key="6">
    <source>
        <dbReference type="ARBA" id="ARBA00022670"/>
    </source>
</evidence>
<evidence type="ECO:0000256" key="3">
    <source>
        <dbReference type="ARBA" id="ARBA00022475"/>
    </source>
</evidence>
<organism evidence="17 18">
    <name type="scientific">Motilimonas pumila</name>
    <dbReference type="NCBI Taxonomy" id="2303987"/>
    <lineage>
        <taxon>Bacteria</taxon>
        <taxon>Pseudomonadati</taxon>
        <taxon>Pseudomonadota</taxon>
        <taxon>Gammaproteobacteria</taxon>
        <taxon>Alteromonadales</taxon>
        <taxon>Alteromonadales genera incertae sedis</taxon>
        <taxon>Motilimonas</taxon>
    </lineage>
</organism>
<dbReference type="SUPFAM" id="SSF56601">
    <property type="entry name" value="beta-lactamase/transpeptidase-like"/>
    <property type="match status" value="1"/>
</dbReference>